<proteinExistence type="predicted"/>
<name>A0A7C1GT18_9BACT</name>
<dbReference type="GO" id="GO:0006281">
    <property type="term" value="P:DNA repair"/>
    <property type="evidence" value="ECO:0007669"/>
    <property type="project" value="InterPro"/>
</dbReference>
<comment type="caution">
    <text evidence="1">The sequence shown here is derived from an EMBL/GenBank/DDBJ whole genome shotgun (WGS) entry which is preliminary data.</text>
</comment>
<dbReference type="GO" id="GO:0003824">
    <property type="term" value="F:catalytic activity"/>
    <property type="evidence" value="ECO:0007669"/>
    <property type="project" value="InterPro"/>
</dbReference>
<organism evidence="1">
    <name type="scientific">Mesotoga infera</name>
    <dbReference type="NCBI Taxonomy" id="1236046"/>
    <lineage>
        <taxon>Bacteria</taxon>
        <taxon>Thermotogati</taxon>
        <taxon>Thermotogota</taxon>
        <taxon>Thermotogae</taxon>
        <taxon>Kosmotogales</taxon>
        <taxon>Kosmotogaceae</taxon>
        <taxon>Mesotoga</taxon>
    </lineage>
</organism>
<sequence>MQDDRCEGPVGKLANFVSQIKLNTIAPRKPYYHMGATISDSVLQAGINYRYVVYPRIKKLAEEFPDYRTTCDFIELMRKIPLAELLTWKSSIKLERIRALTRLLRKNAIQDEEQLAVWMRHDGNIKRLSEIKGIGPKTIDYLKMLAGIQTIAVDRHLFKFLELAGVVSKNYQEVSGIYRSAAEILGMTLYELDKKVWIYMSNTR</sequence>
<dbReference type="Gene3D" id="1.10.340.30">
    <property type="entry name" value="Hypothetical protein, domain 2"/>
    <property type="match status" value="1"/>
</dbReference>
<dbReference type="SUPFAM" id="SSF48150">
    <property type="entry name" value="DNA-glycosylase"/>
    <property type="match status" value="1"/>
</dbReference>
<evidence type="ECO:0008006" key="2">
    <source>
        <dbReference type="Google" id="ProtNLM"/>
    </source>
</evidence>
<dbReference type="AlphaFoldDB" id="A0A7C1GT18"/>
<protein>
    <recommendedName>
        <fullName evidence="2">HhH-GPD domain-containing protein</fullName>
    </recommendedName>
</protein>
<accession>A0A7C1GT18</accession>
<dbReference type="EMBL" id="DSBT01000167">
    <property type="protein sequence ID" value="HDP77700.1"/>
    <property type="molecule type" value="Genomic_DNA"/>
</dbReference>
<dbReference type="Proteomes" id="UP000886198">
    <property type="component" value="Unassembled WGS sequence"/>
</dbReference>
<dbReference type="InterPro" id="IPR011257">
    <property type="entry name" value="DNA_glycosylase"/>
</dbReference>
<evidence type="ECO:0000313" key="1">
    <source>
        <dbReference type="EMBL" id="HDP77700.1"/>
    </source>
</evidence>
<reference evidence="1" key="1">
    <citation type="journal article" date="2020" name="mSystems">
        <title>Genome- and Community-Level Interaction Insights into Carbon Utilization and Element Cycling Functions of Hydrothermarchaeota in Hydrothermal Sediment.</title>
        <authorList>
            <person name="Zhou Z."/>
            <person name="Liu Y."/>
            <person name="Xu W."/>
            <person name="Pan J."/>
            <person name="Luo Z.H."/>
            <person name="Li M."/>
        </authorList>
    </citation>
    <scope>NUCLEOTIDE SEQUENCE [LARGE SCALE GENOMIC DNA]</scope>
    <source>
        <strain evidence="1">SpSt-1179</strain>
    </source>
</reference>
<gene>
    <name evidence="1" type="ORF">ENN47_05870</name>
</gene>